<feature type="transmembrane region" description="Helical" evidence="5">
    <location>
        <begin position="480"/>
        <end position="499"/>
    </location>
</feature>
<dbReference type="Pfam" id="PF00361">
    <property type="entry name" value="Proton_antipo_M"/>
    <property type="match status" value="1"/>
</dbReference>
<gene>
    <name evidence="7" type="ORF">SAMN05192554_108102</name>
</gene>
<feature type="transmembrane region" description="Helical" evidence="5">
    <location>
        <begin position="217"/>
        <end position="238"/>
    </location>
</feature>
<feature type="transmembrane region" description="Helical" evidence="5">
    <location>
        <begin position="363"/>
        <end position="387"/>
    </location>
</feature>
<feature type="transmembrane region" description="Helical" evidence="5">
    <location>
        <begin position="258"/>
        <end position="282"/>
    </location>
</feature>
<dbReference type="GO" id="GO:0042773">
    <property type="term" value="P:ATP synthesis coupled electron transport"/>
    <property type="evidence" value="ECO:0007669"/>
    <property type="project" value="InterPro"/>
</dbReference>
<reference evidence="7 8" key="1">
    <citation type="submission" date="2016-10" db="EMBL/GenBank/DDBJ databases">
        <authorList>
            <person name="de Groot N.N."/>
        </authorList>
    </citation>
    <scope>NUCLEOTIDE SEQUENCE [LARGE SCALE GENOMIC DNA]</scope>
    <source>
        <strain evidence="8">EB21,IBRC-M 10013,KCTC 4048</strain>
    </source>
</reference>
<keyword evidence="4 5" id="KW-0472">Membrane</keyword>
<name>A0A1G9WJ47_9EURY</name>
<evidence type="ECO:0000259" key="6">
    <source>
        <dbReference type="Pfam" id="PF00361"/>
    </source>
</evidence>
<evidence type="ECO:0000313" key="7">
    <source>
        <dbReference type="EMBL" id="SDM84558.1"/>
    </source>
</evidence>
<evidence type="ECO:0000256" key="2">
    <source>
        <dbReference type="ARBA" id="ARBA00022692"/>
    </source>
</evidence>
<protein>
    <submittedName>
        <fullName evidence="7">NADH dehydrogenase subunit N</fullName>
    </submittedName>
</protein>
<evidence type="ECO:0000256" key="3">
    <source>
        <dbReference type="ARBA" id="ARBA00022989"/>
    </source>
</evidence>
<dbReference type="RefSeq" id="WP_089732993.1">
    <property type="nucleotide sequence ID" value="NZ_FNIA01000008.1"/>
</dbReference>
<keyword evidence="2 5" id="KW-0812">Transmembrane</keyword>
<dbReference type="InterPro" id="IPR010096">
    <property type="entry name" value="NADH-Q_OxRdtase_suN/2"/>
</dbReference>
<dbReference type="GO" id="GO:0008137">
    <property type="term" value="F:NADH dehydrogenase (ubiquinone) activity"/>
    <property type="evidence" value="ECO:0007669"/>
    <property type="project" value="InterPro"/>
</dbReference>
<feature type="transmembrane region" description="Helical" evidence="5">
    <location>
        <begin position="60"/>
        <end position="82"/>
    </location>
</feature>
<evidence type="ECO:0000256" key="4">
    <source>
        <dbReference type="ARBA" id="ARBA00023136"/>
    </source>
</evidence>
<dbReference type="HAMAP" id="MF_00445">
    <property type="entry name" value="NDH1_NuoN_1"/>
    <property type="match status" value="1"/>
</dbReference>
<feature type="transmembrane region" description="Helical" evidence="5">
    <location>
        <begin position="525"/>
        <end position="545"/>
    </location>
</feature>
<proteinExistence type="inferred from homology"/>
<dbReference type="AlphaFoldDB" id="A0A1G9WJ47"/>
<feature type="transmembrane region" description="Helical" evidence="5">
    <location>
        <begin position="133"/>
        <end position="154"/>
    </location>
</feature>
<dbReference type="EMBL" id="FNIA01000008">
    <property type="protein sequence ID" value="SDM84558.1"/>
    <property type="molecule type" value="Genomic_DNA"/>
</dbReference>
<feature type="transmembrane region" description="Helical" evidence="5">
    <location>
        <begin position="6"/>
        <end position="24"/>
    </location>
</feature>
<dbReference type="PANTHER" id="PTHR22773">
    <property type="entry name" value="NADH DEHYDROGENASE"/>
    <property type="match status" value="1"/>
</dbReference>
<dbReference type="OrthoDB" id="29144at2157"/>
<dbReference type="InterPro" id="IPR001750">
    <property type="entry name" value="ND/Mrp_TM"/>
</dbReference>
<evidence type="ECO:0000256" key="1">
    <source>
        <dbReference type="ARBA" id="ARBA00004141"/>
    </source>
</evidence>
<feature type="transmembrane region" description="Helical" evidence="5">
    <location>
        <begin position="91"/>
        <end position="113"/>
    </location>
</feature>
<evidence type="ECO:0000256" key="5">
    <source>
        <dbReference type="SAM" id="Phobius"/>
    </source>
</evidence>
<feature type="transmembrane region" description="Helical" evidence="5">
    <location>
        <begin position="439"/>
        <end position="460"/>
    </location>
</feature>
<comment type="subcellular location">
    <subcellularLocation>
        <location evidence="1">Membrane</location>
        <topology evidence="1">Multi-pass membrane protein</topology>
    </subcellularLocation>
</comment>
<dbReference type="PRINTS" id="PR01434">
    <property type="entry name" value="NADHDHGNASE5"/>
</dbReference>
<evidence type="ECO:0000313" key="8">
    <source>
        <dbReference type="Proteomes" id="UP000199370"/>
    </source>
</evidence>
<sequence length="560" mass="58078">MADTTWLTLAPAFLLGLTGLLVLYVDSIGHSTKGPIAVLSLLGSLGVAGVAIALPDVLGLGPAGWSFVSVTLLAMFALALFVEPGSQNRRLIAGLSTAGAVGALGVAAAFLFTFDGEPVNPFGDALVVDGMSLFFAVIVASVTAMVTVASYNYIAEHSYQAEYYALVLLAATGMTLMASANSLVTVFVALELASLPSYALVAFLKENKGSVEAGLKYFLVGALSSAVFAYGVSLVYGATGSLQLTAVQNAVTGEFTGMLGMGVVMVVGGIAFKTASVPFHFWAPEAYEGAPAPISAFLSSASKAAGFVIAFRVFTEAFLQVSESAGEFLVLGADWVLVFQILAVVTMTLGNLAAVTQDKVKRMLAYSSVGHAGYVLMSLAALSGGGATATAKIEAGQFVLAGGMMHLFVYGFMNTGAFLFIALAEYWDVGRTFEDFTGLGRQAPVASVAMTVFMFSLAGLPPFGGFLSKYLLFGATVNSGFVWLAAVAIVNSAVSLYYYSKLVKALWFDERPDDKKPLEISSRPTGLYAAVIFAAVVTTAMYGVFGPVSDAAVEAAAALL</sequence>
<feature type="transmembrane region" description="Helical" evidence="5">
    <location>
        <begin position="161"/>
        <end position="180"/>
    </location>
</feature>
<feature type="transmembrane region" description="Helical" evidence="5">
    <location>
        <begin position="335"/>
        <end position="356"/>
    </location>
</feature>
<feature type="transmembrane region" description="Helical" evidence="5">
    <location>
        <begin position="36"/>
        <end position="54"/>
    </location>
</feature>
<feature type="transmembrane region" description="Helical" evidence="5">
    <location>
        <begin position="407"/>
        <end position="427"/>
    </location>
</feature>
<organism evidence="7 8">
    <name type="scientific">Haloarchaeobius iranensis</name>
    <dbReference type="NCBI Taxonomy" id="996166"/>
    <lineage>
        <taxon>Archaea</taxon>
        <taxon>Methanobacteriati</taxon>
        <taxon>Methanobacteriota</taxon>
        <taxon>Stenosarchaea group</taxon>
        <taxon>Halobacteria</taxon>
        <taxon>Halobacteriales</taxon>
        <taxon>Halorubellaceae</taxon>
        <taxon>Haloarchaeobius</taxon>
    </lineage>
</organism>
<dbReference type="STRING" id="996166.SAMN05192554_108102"/>
<dbReference type="GO" id="GO:0016020">
    <property type="term" value="C:membrane"/>
    <property type="evidence" value="ECO:0007669"/>
    <property type="project" value="UniProtKB-SubCell"/>
</dbReference>
<keyword evidence="8" id="KW-1185">Reference proteome</keyword>
<keyword evidence="3 5" id="KW-1133">Transmembrane helix</keyword>
<accession>A0A1G9WJ47</accession>
<dbReference type="Proteomes" id="UP000199370">
    <property type="component" value="Unassembled WGS sequence"/>
</dbReference>
<feature type="domain" description="NADH:quinone oxidoreductase/Mrp antiporter transmembrane" evidence="6">
    <location>
        <begin position="180"/>
        <end position="493"/>
    </location>
</feature>
<dbReference type="NCBIfam" id="TIGR01770">
    <property type="entry name" value="NDH_I_N"/>
    <property type="match status" value="1"/>
</dbReference>